<dbReference type="InterPro" id="IPR009027">
    <property type="entry name" value="Ribosomal_bL9/RNase_H1_N"/>
</dbReference>
<proteinExistence type="inferred from homology"/>
<dbReference type="GO" id="GO:0004523">
    <property type="term" value="F:RNA-DNA hybrid ribonuclease activity"/>
    <property type="evidence" value="ECO:0007669"/>
    <property type="project" value="UniProtKB-EC"/>
</dbReference>
<protein>
    <recommendedName>
        <fullName evidence="5">Ribonuclease H</fullName>
        <ecNumber evidence="4">3.1.26.4</ecNumber>
    </recommendedName>
</protein>
<evidence type="ECO:0000313" key="13">
    <source>
        <dbReference type="EMBL" id="CAE4640390.1"/>
    </source>
</evidence>
<dbReference type="GO" id="GO:0046872">
    <property type="term" value="F:metal ion binding"/>
    <property type="evidence" value="ECO:0007669"/>
    <property type="project" value="UniProtKB-KW"/>
</dbReference>
<evidence type="ECO:0000256" key="5">
    <source>
        <dbReference type="ARBA" id="ARBA00017721"/>
    </source>
</evidence>
<comment type="cofactor">
    <cofactor evidence="1">
        <name>Mg(2+)</name>
        <dbReference type="ChEBI" id="CHEBI:18420"/>
    </cofactor>
</comment>
<evidence type="ECO:0000259" key="12">
    <source>
        <dbReference type="Pfam" id="PF01693"/>
    </source>
</evidence>
<keyword evidence="6" id="KW-0540">Nuclease</keyword>
<reference evidence="13" key="1">
    <citation type="submission" date="2021-01" db="EMBL/GenBank/DDBJ databases">
        <authorList>
            <person name="Corre E."/>
            <person name="Pelletier E."/>
            <person name="Niang G."/>
            <person name="Scheremetjew M."/>
            <person name="Finn R."/>
            <person name="Kale V."/>
            <person name="Holt S."/>
            <person name="Cochrane G."/>
            <person name="Meng A."/>
            <person name="Brown T."/>
            <person name="Cohen L."/>
        </authorList>
    </citation>
    <scope>NUCLEOTIDE SEQUENCE</scope>
    <source>
        <strain evidence="13">GSO104</strain>
    </source>
</reference>
<keyword evidence="8" id="KW-0255">Endonuclease</keyword>
<dbReference type="PROSITE" id="PS50088">
    <property type="entry name" value="ANK_REPEAT"/>
    <property type="match status" value="1"/>
</dbReference>
<evidence type="ECO:0000256" key="10">
    <source>
        <dbReference type="ARBA" id="ARBA00022842"/>
    </source>
</evidence>
<feature type="domain" description="Ribonuclease H1 N-terminal" evidence="12">
    <location>
        <begin position="8"/>
        <end position="50"/>
    </location>
</feature>
<comment type="similarity">
    <text evidence="3">Belongs to the RNase H family.</text>
</comment>
<name>A0A7S4VNI3_9STRA</name>
<evidence type="ECO:0000256" key="9">
    <source>
        <dbReference type="ARBA" id="ARBA00022801"/>
    </source>
</evidence>
<feature type="repeat" description="ANK" evidence="11">
    <location>
        <begin position="414"/>
        <end position="446"/>
    </location>
</feature>
<keyword evidence="7" id="KW-0479">Metal-binding</keyword>
<dbReference type="FunFam" id="3.40.970.10:FF:000002">
    <property type="entry name" value="Ribonuclease H"/>
    <property type="match status" value="1"/>
</dbReference>
<organism evidence="13">
    <name type="scientific">Ditylum brightwellii</name>
    <dbReference type="NCBI Taxonomy" id="49249"/>
    <lineage>
        <taxon>Eukaryota</taxon>
        <taxon>Sar</taxon>
        <taxon>Stramenopiles</taxon>
        <taxon>Ochrophyta</taxon>
        <taxon>Bacillariophyta</taxon>
        <taxon>Mediophyceae</taxon>
        <taxon>Lithodesmiophycidae</taxon>
        <taxon>Lithodesmiales</taxon>
        <taxon>Lithodesmiaceae</taxon>
        <taxon>Ditylum</taxon>
    </lineage>
</organism>
<evidence type="ECO:0000256" key="7">
    <source>
        <dbReference type="ARBA" id="ARBA00022723"/>
    </source>
</evidence>
<evidence type="ECO:0000256" key="3">
    <source>
        <dbReference type="ARBA" id="ARBA00005300"/>
    </source>
</evidence>
<dbReference type="InterPro" id="IPR037056">
    <property type="entry name" value="RNase_H1_N_sf"/>
</dbReference>
<dbReference type="SUPFAM" id="SSF55658">
    <property type="entry name" value="L9 N-domain-like"/>
    <property type="match status" value="1"/>
</dbReference>
<dbReference type="InterPro" id="IPR002110">
    <property type="entry name" value="Ankyrin_rpt"/>
</dbReference>
<keyword evidence="11" id="KW-0040">ANK repeat</keyword>
<keyword evidence="9" id="KW-0378">Hydrolase</keyword>
<comment type="function">
    <text evidence="2">Endonuclease that specifically degrades the RNA of RNA-DNA hybrids.</text>
</comment>
<evidence type="ECO:0000256" key="11">
    <source>
        <dbReference type="PROSITE-ProRule" id="PRU00023"/>
    </source>
</evidence>
<evidence type="ECO:0000256" key="4">
    <source>
        <dbReference type="ARBA" id="ARBA00012180"/>
    </source>
</evidence>
<sequence length="476" mass="53963">MPKRTKYYYAVKKGRIPGIYKTWDESKEQTNAFSGAVFKGFASRSEAERFMGSSAGRGTSPYVITKYKKKRVQTKVLIHQNFGGATTYTEGSISTPLAENDPTSFGSASDFFIDLFHDAVHSRHSVLSNRALLELILEFEGSLAFYHRHYDWIMGYKRSRPYPPSGRVPGSFLSVDTELRTTPGTATNMFVSKSWMSMVAGKDGWDYLKSRSKEQEDSTRRIALEAKSDLSLSWTARLCAMAIADDADALKEAFKNEKDKSCGIGAAVKEQWYRVVEHVHSDGEEESYEEYNDCFEPVPPKHPFYPYCVKNYFEDIDEWSDDQEKAFATSMAYAAAKSGSTKALEYLDSYTGKSIWQTHVNQMGHSFMTSLVEYACENPWIDEPVEGIRVILPGRNNFRYIGEEENLYMRHRGGNGNHLHLAAARGHKSLVEALLEGGMNPSRKCTRMCKLRDPMTNERIVDAKDESMKELSLPED</sequence>
<gene>
    <name evidence="13" type="ORF">DBRI00130_LOCUS32417</name>
</gene>
<dbReference type="Pfam" id="PF01693">
    <property type="entry name" value="Cauli_VI"/>
    <property type="match status" value="1"/>
</dbReference>
<dbReference type="AlphaFoldDB" id="A0A7S4VNI3"/>
<evidence type="ECO:0000256" key="8">
    <source>
        <dbReference type="ARBA" id="ARBA00022759"/>
    </source>
</evidence>
<dbReference type="EMBL" id="HBNS01041654">
    <property type="protein sequence ID" value="CAE4640390.1"/>
    <property type="molecule type" value="Transcribed_RNA"/>
</dbReference>
<dbReference type="InterPro" id="IPR011320">
    <property type="entry name" value="RNase_H1_N"/>
</dbReference>
<dbReference type="Gene3D" id="3.40.970.10">
    <property type="entry name" value="Ribonuclease H1, N-terminal domain"/>
    <property type="match status" value="1"/>
</dbReference>
<evidence type="ECO:0000256" key="1">
    <source>
        <dbReference type="ARBA" id="ARBA00001946"/>
    </source>
</evidence>
<dbReference type="EC" id="3.1.26.4" evidence="4"/>
<evidence type="ECO:0000256" key="6">
    <source>
        <dbReference type="ARBA" id="ARBA00022722"/>
    </source>
</evidence>
<evidence type="ECO:0000256" key="2">
    <source>
        <dbReference type="ARBA" id="ARBA00004065"/>
    </source>
</evidence>
<keyword evidence="10" id="KW-0460">Magnesium</keyword>
<accession>A0A7S4VNI3</accession>